<evidence type="ECO:0000313" key="1">
    <source>
        <dbReference type="Proteomes" id="UP000695007"/>
    </source>
</evidence>
<dbReference type="RefSeq" id="XP_011497284.1">
    <property type="nucleotide sequence ID" value="XM_011498982.1"/>
</dbReference>
<name>A0AAJ6YFT4_9HYME</name>
<dbReference type="KEGG" id="csol:105361730"/>
<dbReference type="AlphaFoldDB" id="A0AAJ6YFT4"/>
<protein>
    <submittedName>
        <fullName evidence="2">Uncharacterized protein LOC105361730</fullName>
    </submittedName>
</protein>
<reference evidence="2" key="1">
    <citation type="submission" date="2025-08" db="UniProtKB">
        <authorList>
            <consortium name="RefSeq"/>
        </authorList>
    </citation>
    <scope>IDENTIFICATION</scope>
</reference>
<sequence length="161" mass="18096">MSLRVYTFKSVYVSVMLSVLCCCITTEIRMKMSIKEFVVALKGYACNHFRDSTKLQLAGYADNQQHEIMSVYGSRIIREQKRARLNSDAEGGVFECEVGVSKADHNVEAKNGVSSTKGQFVASSRFERQQKIIIAASVLKIKNRSIIPTIDIFNCKDKPTM</sequence>
<dbReference type="Proteomes" id="UP000695007">
    <property type="component" value="Unplaced"/>
</dbReference>
<proteinExistence type="predicted"/>
<evidence type="ECO:0000313" key="2">
    <source>
        <dbReference type="RefSeq" id="XP_011497284.1"/>
    </source>
</evidence>
<organism evidence="1 2">
    <name type="scientific">Ceratosolen solmsi marchali</name>
    <dbReference type="NCBI Taxonomy" id="326594"/>
    <lineage>
        <taxon>Eukaryota</taxon>
        <taxon>Metazoa</taxon>
        <taxon>Ecdysozoa</taxon>
        <taxon>Arthropoda</taxon>
        <taxon>Hexapoda</taxon>
        <taxon>Insecta</taxon>
        <taxon>Pterygota</taxon>
        <taxon>Neoptera</taxon>
        <taxon>Endopterygota</taxon>
        <taxon>Hymenoptera</taxon>
        <taxon>Apocrita</taxon>
        <taxon>Proctotrupomorpha</taxon>
        <taxon>Chalcidoidea</taxon>
        <taxon>Agaonidae</taxon>
        <taxon>Agaoninae</taxon>
        <taxon>Ceratosolen</taxon>
    </lineage>
</organism>
<keyword evidence="1" id="KW-1185">Reference proteome</keyword>
<accession>A0AAJ6YFT4</accession>
<dbReference type="GeneID" id="105361730"/>
<gene>
    <name evidence="2" type="primary">LOC105361730</name>
</gene>